<evidence type="ECO:0000259" key="2">
    <source>
        <dbReference type="Pfam" id="PF10988"/>
    </source>
</evidence>
<organism evidence="3 4">
    <name type="scientific">Flaviramulus multivorans</name>
    <dbReference type="NCBI Taxonomy" id="1304750"/>
    <lineage>
        <taxon>Bacteria</taxon>
        <taxon>Pseudomonadati</taxon>
        <taxon>Bacteroidota</taxon>
        <taxon>Flavobacteriia</taxon>
        <taxon>Flavobacteriales</taxon>
        <taxon>Flavobacteriaceae</taxon>
        <taxon>Flaviramulus</taxon>
    </lineage>
</organism>
<feature type="chain" id="PRO_5047253394" evidence="1">
    <location>
        <begin position="25"/>
        <end position="242"/>
    </location>
</feature>
<dbReference type="EMBL" id="JAKKDV010000003">
    <property type="protein sequence ID" value="MCF7560871.1"/>
    <property type="molecule type" value="Genomic_DNA"/>
</dbReference>
<feature type="signal peptide" evidence="1">
    <location>
        <begin position="1"/>
        <end position="24"/>
    </location>
</feature>
<evidence type="ECO:0000313" key="4">
    <source>
        <dbReference type="Proteomes" id="UP001200022"/>
    </source>
</evidence>
<gene>
    <name evidence="3" type="ORF">L3X39_09510</name>
</gene>
<proteinExistence type="predicted"/>
<dbReference type="PANTHER" id="PTHR39200">
    <property type="entry name" value="HYPOTHETICAL EXPORTED PROTEIN"/>
    <property type="match status" value="1"/>
</dbReference>
<dbReference type="Gene3D" id="2.160.20.120">
    <property type="match status" value="1"/>
</dbReference>
<name>A0ABS9IJT4_9FLAO</name>
<accession>A0ABS9IJT4</accession>
<sequence length="242" mass="25632">MKTLIKKQTVLFIIALLVSTISNAQWKKVKGNGNMTTETRTTSDYEGIKCAGSFDYKLVSGTEGQIKIEAEENLLEYIIVEVKENNLVVKTKKGVSLNPSNKHGIVITIPFKDINKISLAGSGDLWNEDKINATNLYVSLAGSGDIILDINTTSVKASIAGSGDLSLKGNTTNLEARVAGSGDFHGFDLQSNNTDVSIAGSGDAKVVSNETLKARVAGSGDIVYKGNPKMDTKVSGSGSITN</sequence>
<dbReference type="PANTHER" id="PTHR39200:SF1">
    <property type="entry name" value="AUTO-TRANSPORTER ADHESIN HEAD GIN DOMAIN-CONTAINING PROTEIN-RELATED"/>
    <property type="match status" value="1"/>
</dbReference>
<protein>
    <submittedName>
        <fullName evidence="3">DUF2807 domain-containing protein</fullName>
    </submittedName>
</protein>
<keyword evidence="4" id="KW-1185">Reference proteome</keyword>
<feature type="domain" description="Putative auto-transporter adhesin head GIN" evidence="2">
    <location>
        <begin position="44"/>
        <end position="228"/>
    </location>
</feature>
<evidence type="ECO:0000313" key="3">
    <source>
        <dbReference type="EMBL" id="MCF7560871.1"/>
    </source>
</evidence>
<comment type="caution">
    <text evidence="3">The sequence shown here is derived from an EMBL/GenBank/DDBJ whole genome shotgun (WGS) entry which is preliminary data.</text>
</comment>
<keyword evidence="1" id="KW-0732">Signal</keyword>
<dbReference type="Proteomes" id="UP001200022">
    <property type="component" value="Unassembled WGS sequence"/>
</dbReference>
<dbReference type="RefSeq" id="WP_237231550.1">
    <property type="nucleotide sequence ID" value="NZ_JAKKDV010000003.1"/>
</dbReference>
<dbReference type="InterPro" id="IPR021255">
    <property type="entry name" value="DUF2807"/>
</dbReference>
<dbReference type="Pfam" id="PF10988">
    <property type="entry name" value="DUF2807"/>
    <property type="match status" value="1"/>
</dbReference>
<reference evidence="3 4" key="1">
    <citation type="submission" date="2022-01" db="EMBL/GenBank/DDBJ databases">
        <title>Draft genome sequence of Sabulilitoribacter multivorans KCTC 32326.</title>
        <authorList>
            <person name="Oh J.-S."/>
        </authorList>
    </citation>
    <scope>NUCLEOTIDE SEQUENCE [LARGE SCALE GENOMIC DNA]</scope>
    <source>
        <strain evidence="3 4">M-M16</strain>
    </source>
</reference>
<evidence type="ECO:0000256" key="1">
    <source>
        <dbReference type="SAM" id="SignalP"/>
    </source>
</evidence>